<evidence type="ECO:0000256" key="2">
    <source>
        <dbReference type="SAM" id="Phobius"/>
    </source>
</evidence>
<dbReference type="SUPFAM" id="SSF63817">
    <property type="entry name" value="Sortase"/>
    <property type="match status" value="1"/>
</dbReference>
<dbReference type="InterPro" id="IPR023365">
    <property type="entry name" value="Sortase_dom-sf"/>
</dbReference>
<comment type="caution">
    <text evidence="3">The sequence shown here is derived from an EMBL/GenBank/DDBJ whole genome shotgun (WGS) entry which is preliminary data.</text>
</comment>
<evidence type="ECO:0000313" key="3">
    <source>
        <dbReference type="EMBL" id="MSE08232.1"/>
    </source>
</evidence>
<dbReference type="GO" id="GO:0016787">
    <property type="term" value="F:hydrolase activity"/>
    <property type="evidence" value="ECO:0007669"/>
    <property type="project" value="UniProtKB-KW"/>
</dbReference>
<sequence>MYRLVKILRYTVDIISSLFVLLVAMYAIYNIWDGYQTYESASTSQLRTYKPKAVIKGQQFSDEKFRKLQERNPDVFGWIDIFGTGINYPMVQGKDNDEYINHNPLKEFSLTGSIFLDSSTPKDFTNFTSVVYGHHMEKHKMFADLDLYKNKTYAKKHSKGNLYFNNQYHGLKVVAFIETTAYDDHIYRKVDSSETVELRRTCINYVKHKADYMIGTVDIKDKVVLLSTCADGTDRRYVVVTKLRDKPYHEPKQVYNHQKTKKVYQIVTWMGLVILLLLTIVYGYYRYKKRNSR</sequence>
<accession>A0A7X2SSN6</accession>
<keyword evidence="2" id="KW-0472">Membrane</keyword>
<keyword evidence="2" id="KW-0812">Transmembrane</keyword>
<dbReference type="Proteomes" id="UP000467635">
    <property type="component" value="Unassembled WGS sequence"/>
</dbReference>
<evidence type="ECO:0000256" key="1">
    <source>
        <dbReference type="PIRSR" id="PIRSR605754-1"/>
    </source>
</evidence>
<reference evidence="3 4" key="1">
    <citation type="submission" date="2019-11" db="EMBL/GenBank/DDBJ databases">
        <title>Draft Genome Sequence of Plant Growth-Promoting Rhizosphere-Associated Bacteria.</title>
        <authorList>
            <person name="Vasilyev I.Y."/>
            <person name="Radchenko V."/>
            <person name="Ilnitskaya E.V."/>
        </authorList>
    </citation>
    <scope>NUCLEOTIDE SEQUENCE [LARGE SCALE GENOMIC DNA]</scope>
    <source>
        <strain evidence="3 4">VRA_01-1sq_f</strain>
    </source>
</reference>
<dbReference type="EMBL" id="WKKX01000208">
    <property type="protein sequence ID" value="MSE08232.1"/>
    <property type="molecule type" value="Genomic_DNA"/>
</dbReference>
<feature type="transmembrane region" description="Helical" evidence="2">
    <location>
        <begin position="266"/>
        <end position="285"/>
    </location>
</feature>
<dbReference type="InterPro" id="IPR009835">
    <property type="entry name" value="SrtB"/>
</dbReference>
<feature type="transmembrane region" description="Helical" evidence="2">
    <location>
        <begin position="12"/>
        <end position="32"/>
    </location>
</feature>
<keyword evidence="2" id="KW-1133">Transmembrane helix</keyword>
<feature type="active site" description="Acyl-thioester intermediate" evidence="1">
    <location>
        <position position="229"/>
    </location>
</feature>
<gene>
    <name evidence="3" type="ORF">GKC33_05755</name>
</gene>
<protein>
    <submittedName>
        <fullName evidence="3">Sortase</fullName>
    </submittedName>
</protein>
<organism evidence="3 4">
    <name type="scientific">Ligilactobacillus salivarius</name>
    <dbReference type="NCBI Taxonomy" id="1624"/>
    <lineage>
        <taxon>Bacteria</taxon>
        <taxon>Bacillati</taxon>
        <taxon>Bacillota</taxon>
        <taxon>Bacilli</taxon>
        <taxon>Lactobacillales</taxon>
        <taxon>Lactobacillaceae</taxon>
        <taxon>Ligilactobacillus</taxon>
    </lineage>
</organism>
<dbReference type="AlphaFoldDB" id="A0A7X2SSN6"/>
<name>A0A7X2SSN6_9LACO</name>
<dbReference type="CDD" id="cd05826">
    <property type="entry name" value="Sortase_B"/>
    <property type="match status" value="1"/>
</dbReference>
<dbReference type="Gene3D" id="2.40.260.10">
    <property type="entry name" value="Sortase"/>
    <property type="match status" value="1"/>
</dbReference>
<feature type="active site" description="Proton donor/acceptor" evidence="1">
    <location>
        <position position="134"/>
    </location>
</feature>
<proteinExistence type="predicted"/>
<evidence type="ECO:0000313" key="4">
    <source>
        <dbReference type="Proteomes" id="UP000467635"/>
    </source>
</evidence>